<evidence type="ECO:0000256" key="9">
    <source>
        <dbReference type="ARBA" id="ARBA00048605"/>
    </source>
</evidence>
<comment type="catalytic activity">
    <reaction evidence="8">
        <text>N(4)-(alpha-D-Man-(1-&gt;2)-alpha-D-Man-(1-&gt;2)-alpha-D-Man-(1-&gt;3)-[alpha-D-Man-(1-&gt;3)-[alpha-D-Man-(1-&gt;2)-alpha-D-Man-(1-&gt;6)]-alpha-D-Man-(1-&gt;6)]-beta-D-Man-(1-&gt;4)-beta-D-GlcNAc-(1-&gt;4)-beta-D-GlcNAc)-L-asparaginyl-[protein] (N-glucan mannose isomer 8A1,2,3B1,3) + 3 H2O = N(4)-(alpha-D-Man-(1-&gt;3)-[alpha-D-Man-(1-&gt;3)-[alpha-D-Man-(1-&gt;6)]-alpha-D-Man-(1-&gt;6)]-beta-D-Man-(1-&gt;4)-beta-D-GlcNAc-(1-&gt;4)-beta-D-GlcNAc)-L-asparaginyl-[protein] (N-glucan mannose isomer 5A1,2) + 3 beta-D-mannose</text>
        <dbReference type="Rhea" id="RHEA:56028"/>
        <dbReference type="Rhea" id="RHEA-COMP:14358"/>
        <dbReference type="Rhea" id="RHEA-COMP:14367"/>
        <dbReference type="ChEBI" id="CHEBI:15377"/>
        <dbReference type="ChEBI" id="CHEBI:28563"/>
        <dbReference type="ChEBI" id="CHEBI:59087"/>
        <dbReference type="ChEBI" id="CHEBI:60628"/>
        <dbReference type="EC" id="3.2.1.113"/>
    </reaction>
</comment>
<dbReference type="PANTHER" id="PTHR11742">
    <property type="entry name" value="MANNOSYL-OLIGOSACCHARIDE ALPHA-1,2-MANNOSIDASE-RELATED"/>
    <property type="match status" value="1"/>
</dbReference>
<comment type="cofactor">
    <cofactor evidence="1 11">
        <name>Ca(2+)</name>
        <dbReference type="ChEBI" id="CHEBI:29108"/>
    </cofactor>
</comment>
<evidence type="ECO:0000256" key="10">
    <source>
        <dbReference type="PIRSR" id="PIRSR601382-1"/>
    </source>
</evidence>
<gene>
    <name evidence="16" type="ORF">GSTUAT00007208001</name>
</gene>
<keyword evidence="15" id="KW-0472">Membrane</keyword>
<feature type="compositionally biased region" description="Basic and acidic residues" evidence="14">
    <location>
        <begin position="735"/>
        <end position="744"/>
    </location>
</feature>
<dbReference type="EMBL" id="LN891118">
    <property type="protein sequence ID" value="CUS08700.1"/>
    <property type="molecule type" value="Genomic_DNA"/>
</dbReference>
<name>A0A292PQE3_9PEZI</name>
<dbReference type="UniPathway" id="UPA00378"/>
<dbReference type="GO" id="GO:0005975">
    <property type="term" value="P:carbohydrate metabolic process"/>
    <property type="evidence" value="ECO:0007669"/>
    <property type="project" value="InterPro"/>
</dbReference>
<comment type="pathway">
    <text evidence="2">Protein modification; protein glycosylation.</text>
</comment>
<feature type="active site" evidence="10">
    <location>
        <position position="437"/>
    </location>
</feature>
<dbReference type="InterPro" id="IPR012341">
    <property type="entry name" value="6hp_glycosidase-like_sf"/>
</dbReference>
<keyword evidence="4 11" id="KW-0479">Metal-binding</keyword>
<keyword evidence="15" id="KW-0812">Transmembrane</keyword>
<evidence type="ECO:0000313" key="16">
    <source>
        <dbReference type="EMBL" id="CUS08700.1"/>
    </source>
</evidence>
<feature type="active site" description="Proton donor" evidence="10">
    <location>
        <position position="294"/>
    </location>
</feature>
<evidence type="ECO:0000256" key="15">
    <source>
        <dbReference type="SAM" id="Phobius"/>
    </source>
</evidence>
<dbReference type="GO" id="GO:0036503">
    <property type="term" value="P:ERAD pathway"/>
    <property type="evidence" value="ECO:0007669"/>
    <property type="project" value="UniProtKB-ARBA"/>
</dbReference>
<keyword evidence="7 12" id="KW-1015">Disulfide bond</keyword>
<evidence type="ECO:0000256" key="8">
    <source>
        <dbReference type="ARBA" id="ARBA00047669"/>
    </source>
</evidence>
<dbReference type="GO" id="GO:0016020">
    <property type="term" value="C:membrane"/>
    <property type="evidence" value="ECO:0007669"/>
    <property type="project" value="InterPro"/>
</dbReference>
<comment type="similarity">
    <text evidence="3 13">Belongs to the glycosyl hydrolase 47 family.</text>
</comment>
<dbReference type="Pfam" id="PF01532">
    <property type="entry name" value="Glyco_hydro_47"/>
    <property type="match status" value="1"/>
</dbReference>
<evidence type="ECO:0000256" key="12">
    <source>
        <dbReference type="PIRSR" id="PIRSR601382-3"/>
    </source>
</evidence>
<evidence type="ECO:0000256" key="14">
    <source>
        <dbReference type="SAM" id="MobiDB-lite"/>
    </source>
</evidence>
<dbReference type="InterPro" id="IPR050749">
    <property type="entry name" value="Glycosyl_Hydrolase_47"/>
</dbReference>
<keyword evidence="13" id="KW-0326">Glycosidase</keyword>
<feature type="active site" description="Proton donor" evidence="10">
    <location>
        <position position="581"/>
    </location>
</feature>
<evidence type="ECO:0000256" key="6">
    <source>
        <dbReference type="ARBA" id="ARBA00022837"/>
    </source>
</evidence>
<evidence type="ECO:0000256" key="11">
    <source>
        <dbReference type="PIRSR" id="PIRSR601382-2"/>
    </source>
</evidence>
<dbReference type="PANTHER" id="PTHR11742:SF55">
    <property type="entry name" value="ENDOPLASMIC RETICULUM MANNOSYL-OLIGOSACCHARIDE 1,2-ALPHA-MANNOSIDASE"/>
    <property type="match status" value="1"/>
</dbReference>
<feature type="region of interest" description="Disordered" evidence="14">
    <location>
        <begin position="735"/>
        <end position="760"/>
    </location>
</feature>
<dbReference type="InterPro" id="IPR001382">
    <property type="entry name" value="Glyco_hydro_47"/>
</dbReference>
<evidence type="ECO:0000256" key="13">
    <source>
        <dbReference type="RuleBase" id="RU361193"/>
    </source>
</evidence>
<accession>A0A292PQE3</accession>
<dbReference type="PRINTS" id="PR00747">
    <property type="entry name" value="GLYHDRLASE47"/>
</dbReference>
<evidence type="ECO:0000256" key="5">
    <source>
        <dbReference type="ARBA" id="ARBA00022801"/>
    </source>
</evidence>
<protein>
    <recommendedName>
        <fullName evidence="13">alpha-1,2-Mannosidase</fullName>
        <ecNumber evidence="13">3.2.1.-</ecNumber>
    </recommendedName>
</protein>
<dbReference type="Gene3D" id="1.50.10.10">
    <property type="match status" value="1"/>
</dbReference>
<dbReference type="EC" id="3.2.1.-" evidence="13"/>
<feature type="disulfide bond" evidence="12">
    <location>
        <begin position="521"/>
        <end position="567"/>
    </location>
</feature>
<evidence type="ECO:0000256" key="7">
    <source>
        <dbReference type="ARBA" id="ARBA00023157"/>
    </source>
</evidence>
<dbReference type="GO" id="GO:0005783">
    <property type="term" value="C:endoplasmic reticulum"/>
    <property type="evidence" value="ECO:0007669"/>
    <property type="project" value="TreeGrafter"/>
</dbReference>
<dbReference type="InterPro" id="IPR036026">
    <property type="entry name" value="Seven-hairpin_glycosidases"/>
</dbReference>
<feature type="transmembrane region" description="Helical" evidence="15">
    <location>
        <begin position="171"/>
        <end position="190"/>
    </location>
</feature>
<keyword evidence="5 13" id="KW-0378">Hydrolase</keyword>
<feature type="active site" evidence="10">
    <location>
        <position position="620"/>
    </location>
</feature>
<dbReference type="GO" id="GO:0004571">
    <property type="term" value="F:mannosyl-oligosaccharide 1,2-alpha-mannosidase activity"/>
    <property type="evidence" value="ECO:0007669"/>
    <property type="project" value="UniProtKB-EC"/>
</dbReference>
<keyword evidence="15" id="KW-1133">Transmembrane helix</keyword>
<evidence type="ECO:0000313" key="17">
    <source>
        <dbReference type="Proteomes" id="UP001412239"/>
    </source>
</evidence>
<dbReference type="SUPFAM" id="SSF48225">
    <property type="entry name" value="Seven-hairpin glycosidases"/>
    <property type="match status" value="1"/>
</dbReference>
<evidence type="ECO:0000256" key="4">
    <source>
        <dbReference type="ARBA" id="ARBA00022723"/>
    </source>
</evidence>
<evidence type="ECO:0000256" key="1">
    <source>
        <dbReference type="ARBA" id="ARBA00001913"/>
    </source>
</evidence>
<feature type="compositionally biased region" description="Basic and acidic residues" evidence="14">
    <location>
        <begin position="751"/>
        <end position="760"/>
    </location>
</feature>
<keyword evidence="17" id="KW-1185">Reference proteome</keyword>
<proteinExistence type="inferred from homology"/>
<comment type="catalytic activity">
    <reaction evidence="9">
        <text>N(4)-(alpha-D-Man-(1-&gt;2)-alpha-D-Man-(1-&gt;2)-alpha-D-Man-(1-&gt;3)-[alpha-D-Man-(1-&gt;2)-alpha-D-Man-(1-&gt;3)-[alpha-D-Man-(1-&gt;2)-alpha-D-Man-(1-&gt;6)]-alpha-D-Man-(1-&gt;6)]-beta-D-Man-(1-&gt;4)-beta-D-GlcNAc-(1-&gt;4)-beta-D-GlcNAc)-L-asparaginyl-[protein] (N-glucan mannose isomer 9A1,2,3B1,2,3) + 4 H2O = N(4)-(alpha-D-Man-(1-&gt;3)-[alpha-D-Man-(1-&gt;3)-[alpha-D-Man-(1-&gt;6)]-alpha-D-Man-(1-&gt;6)]-beta-D-Man-(1-&gt;4)-beta-D-GlcNAc-(1-&gt;4)-beta-D-GlcNAc)-L-asparaginyl-[protein] (N-glucan mannose isomer 5A1,2) + 4 beta-D-mannose</text>
        <dbReference type="Rhea" id="RHEA:56008"/>
        <dbReference type="Rhea" id="RHEA-COMP:14356"/>
        <dbReference type="Rhea" id="RHEA-COMP:14367"/>
        <dbReference type="ChEBI" id="CHEBI:15377"/>
        <dbReference type="ChEBI" id="CHEBI:28563"/>
        <dbReference type="ChEBI" id="CHEBI:59087"/>
        <dbReference type="ChEBI" id="CHEBI:139493"/>
        <dbReference type="EC" id="3.2.1.113"/>
    </reaction>
</comment>
<sequence>MDELTLSNLDTVKIHHVVGSIEESSRVSIQCNRSYDVRMNSIRDPFSLRNKTPLQILRSPLLQTIQTEVQKAAGPAIDSAVETLESMSFSIPKNVPSFTSPNREFEDVGWAASKSGLSPRTPKRPVTIGNIAEGAVGGLFGANRDLPLYKDKPYYQRSGRNQRKMYRRKRFLGGLIAVFGLFYWFGYFSGAGTSILPIKKKTEEIVNWEDRREKVKEAFMLSWNAYEKHAWGHDQFFPVTKAGGQMIPKGMGWIIVDALDTMMIMNLTKPLEKAQHWVEHSLTFEQDSEVNTFETTIRMLGGLLSAHYLSQDLKLVPVKKAAEDMYLNKATDLADRLLGAYDSPSGVPFASVNLKSREGVPSHVDGGASSTAEAATLQLEMKYLSKLIGETIYWKKAEKVIEVLDNNGAEDGLVPIFVYADSGIFRGREIRLGSRGDSYYGMRPPIWAFCLALTNIPEYLIKQYLQTENQEPVYLDMYNAAMSGVKKHLIAKSHPSHLTFIAELPNGIGGDLSPKMDHLVCFMPGLFALGATEGLTVEEARKAEKGVKWGIRQEEDLKLARELMRTCYEMYNTTATKLAPEIAWFNLKHGKSDDGEFIEEDPSKDIIVKPRDAHNLQRPETVESLFVMWRITGDEIYREWGWKIFEAFLEHTAVGEDAKDGFTSLDNVNEIPPKQRNNMESFWLAETLKYLYLLFSPNDILPLDEVVFNTEAHPFPKFEMGPLLETGWKRLPRDKDGAIIKEGPKEEEEVENQKKEKDGK</sequence>
<reference evidence="16" key="1">
    <citation type="submission" date="2015-10" db="EMBL/GenBank/DDBJ databases">
        <authorList>
            <person name="Regsiter A."/>
            <person name="william w."/>
        </authorList>
    </citation>
    <scope>NUCLEOTIDE SEQUENCE</scope>
    <source>
        <strain evidence="16">Montdore</strain>
    </source>
</reference>
<feature type="binding site" evidence="11">
    <location>
        <position position="710"/>
    </location>
    <ligand>
        <name>Ca(2+)</name>
        <dbReference type="ChEBI" id="CHEBI:29108"/>
    </ligand>
</feature>
<dbReference type="Proteomes" id="UP001412239">
    <property type="component" value="Unassembled WGS sequence"/>
</dbReference>
<evidence type="ECO:0000256" key="3">
    <source>
        <dbReference type="ARBA" id="ARBA00007658"/>
    </source>
</evidence>
<dbReference type="GO" id="GO:0005509">
    <property type="term" value="F:calcium ion binding"/>
    <property type="evidence" value="ECO:0007669"/>
    <property type="project" value="InterPro"/>
</dbReference>
<keyword evidence="6 11" id="KW-0106">Calcium</keyword>
<dbReference type="AlphaFoldDB" id="A0A292PQE3"/>
<organism evidence="16 17">
    <name type="scientific">Tuber aestivum</name>
    <name type="common">summer truffle</name>
    <dbReference type="NCBI Taxonomy" id="59557"/>
    <lineage>
        <taxon>Eukaryota</taxon>
        <taxon>Fungi</taxon>
        <taxon>Dikarya</taxon>
        <taxon>Ascomycota</taxon>
        <taxon>Pezizomycotina</taxon>
        <taxon>Pezizomycetes</taxon>
        <taxon>Pezizales</taxon>
        <taxon>Tuberaceae</taxon>
        <taxon>Tuber</taxon>
    </lineage>
</organism>
<evidence type="ECO:0000256" key="2">
    <source>
        <dbReference type="ARBA" id="ARBA00004922"/>
    </source>
</evidence>